<feature type="domain" description="Thioredoxin" evidence="2">
    <location>
        <begin position="15"/>
        <end position="138"/>
    </location>
</feature>
<feature type="signal peptide" evidence="1">
    <location>
        <begin position="1"/>
        <end position="19"/>
    </location>
</feature>
<feature type="chain" id="PRO_5018148191" evidence="1">
    <location>
        <begin position="20"/>
        <end position="138"/>
    </location>
</feature>
<comment type="caution">
    <text evidence="3">The sequence shown here is derived from an EMBL/GenBank/DDBJ whole genome shotgun (WGS) entry which is preliminary data.</text>
</comment>
<dbReference type="Pfam" id="PF00085">
    <property type="entry name" value="Thioredoxin"/>
    <property type="match status" value="1"/>
</dbReference>
<dbReference type="AlphaFoldDB" id="A0A3N4UR01"/>
<dbReference type="Proteomes" id="UP000269689">
    <property type="component" value="Unassembled WGS sequence"/>
</dbReference>
<dbReference type="Gene3D" id="3.40.30.10">
    <property type="entry name" value="Glutaredoxin"/>
    <property type="match status" value="1"/>
</dbReference>
<sequence>MKRRDFILTSAALVSTSFAATPLVAAVPYVEGLVATELAAGATVFLDFKASWCTTCAAQERVIEKLKAENPAYEKSVVFIDVDWDEFGRSDLVKRLNVPRRSTLIVLKGDAEIGRIVAGTNEAEIKMLMDRALATTLA</sequence>
<gene>
    <name evidence="3" type="ORF">EDD53_0188</name>
</gene>
<dbReference type="EMBL" id="RKQK01000001">
    <property type="protein sequence ID" value="RPE71075.1"/>
    <property type="molecule type" value="Genomic_DNA"/>
</dbReference>
<evidence type="ECO:0000313" key="3">
    <source>
        <dbReference type="EMBL" id="RPE71075.1"/>
    </source>
</evidence>
<keyword evidence="1" id="KW-0732">Signal</keyword>
<protein>
    <submittedName>
        <fullName evidence="3">Thioredoxin</fullName>
    </submittedName>
</protein>
<evidence type="ECO:0000259" key="2">
    <source>
        <dbReference type="PROSITE" id="PS51352"/>
    </source>
</evidence>
<dbReference type="RefSeq" id="WP_123791327.1">
    <property type="nucleotide sequence ID" value="NZ_RKQK01000001.1"/>
</dbReference>
<dbReference type="OrthoDB" id="7950124at2"/>
<name>A0A3N4UR01_9RHOB</name>
<dbReference type="InterPro" id="IPR036249">
    <property type="entry name" value="Thioredoxin-like_sf"/>
</dbReference>
<evidence type="ECO:0000256" key="1">
    <source>
        <dbReference type="SAM" id="SignalP"/>
    </source>
</evidence>
<dbReference type="CDD" id="cd02947">
    <property type="entry name" value="TRX_family"/>
    <property type="match status" value="1"/>
</dbReference>
<accession>A0A3N4UR01</accession>
<organism evidence="3 4">
    <name type="scientific">Pacificibacter maritimus</name>
    <dbReference type="NCBI Taxonomy" id="762213"/>
    <lineage>
        <taxon>Bacteria</taxon>
        <taxon>Pseudomonadati</taxon>
        <taxon>Pseudomonadota</taxon>
        <taxon>Alphaproteobacteria</taxon>
        <taxon>Rhodobacterales</taxon>
        <taxon>Roseobacteraceae</taxon>
        <taxon>Pacificibacter</taxon>
    </lineage>
</organism>
<reference evidence="3 4" key="1">
    <citation type="submission" date="2018-11" db="EMBL/GenBank/DDBJ databases">
        <title>Genomic Encyclopedia of Type Strains, Phase IV (KMG-IV): sequencing the most valuable type-strain genomes for metagenomic binning, comparative biology and taxonomic classification.</title>
        <authorList>
            <person name="Goeker M."/>
        </authorList>
    </citation>
    <scope>NUCLEOTIDE SEQUENCE [LARGE SCALE GENOMIC DNA]</scope>
    <source>
        <strain evidence="3 4">DSM 104731</strain>
    </source>
</reference>
<keyword evidence="4" id="KW-1185">Reference proteome</keyword>
<dbReference type="PROSITE" id="PS51352">
    <property type="entry name" value="THIOREDOXIN_2"/>
    <property type="match status" value="1"/>
</dbReference>
<proteinExistence type="predicted"/>
<dbReference type="SUPFAM" id="SSF52833">
    <property type="entry name" value="Thioredoxin-like"/>
    <property type="match status" value="1"/>
</dbReference>
<dbReference type="InterPro" id="IPR013766">
    <property type="entry name" value="Thioredoxin_domain"/>
</dbReference>
<evidence type="ECO:0000313" key="4">
    <source>
        <dbReference type="Proteomes" id="UP000269689"/>
    </source>
</evidence>